<dbReference type="EMBL" id="FMYG01000014">
    <property type="protein sequence ID" value="SDD08372.1"/>
    <property type="molecule type" value="Genomic_DNA"/>
</dbReference>
<reference evidence="1 2" key="1">
    <citation type="submission" date="2016-09" db="EMBL/GenBank/DDBJ databases">
        <authorList>
            <person name="Capua I."/>
            <person name="De Benedictis P."/>
            <person name="Joannis T."/>
            <person name="Lombin L.H."/>
            <person name="Cattoli G."/>
        </authorList>
    </citation>
    <scope>NUCLEOTIDE SEQUENCE [LARGE SCALE GENOMIC DNA]</scope>
    <source>
        <strain evidence="1 2">NIO-1002</strain>
    </source>
</reference>
<dbReference type="Gene3D" id="3.90.176.10">
    <property type="entry name" value="Toxin ADP-ribosyltransferase, Chain A, domain 1"/>
    <property type="match status" value="1"/>
</dbReference>
<organism evidence="1 2">
    <name type="scientific">Microbacterium enclense</name>
    <dbReference type="NCBI Taxonomy" id="993073"/>
    <lineage>
        <taxon>Bacteria</taxon>
        <taxon>Bacillati</taxon>
        <taxon>Actinomycetota</taxon>
        <taxon>Actinomycetes</taxon>
        <taxon>Micrococcales</taxon>
        <taxon>Microbacteriaceae</taxon>
        <taxon>Microbacterium</taxon>
    </lineage>
</organism>
<proteinExistence type="predicted"/>
<dbReference type="RefSeq" id="WP_058233725.1">
    <property type="nucleotide sequence ID" value="NZ_FMYG01000014.1"/>
</dbReference>
<sequence length="310" mass="33509">MPSPIDFEKIPGADIQPDAIEENARTIGTISGRVTEHGSNVNFTWQGMAGVYEAPESPTLLGLMAPVSSQATQVGDKLAEVSSALIAFAADVRPIKAELDSLRIEAKAFVDSIQGGVQVREINPAWTAAQSPYGGATAMPTYQGSWGGSTTTVAPATPDKYRTVTKEWHESQEHVDRNNELLESRARDLTQGLANLPGEAIPGRFFSRGITFSPDLLDQFIPGDHWSDASFMSTTTNPFIAQEFADLALGQGKTPGIITIDGVTPSSVSPLSRYAGEAEFLCQRSTKFEVLSKFQDAVGVWHIHMREVRN</sequence>
<gene>
    <name evidence="1" type="ORF">SAMN05216418_0219</name>
</gene>
<name>A0A1G6RUQ2_9MICO</name>
<dbReference type="AlphaFoldDB" id="A0A1G6RUQ2"/>
<evidence type="ECO:0000313" key="2">
    <source>
        <dbReference type="Proteomes" id="UP000183203"/>
    </source>
</evidence>
<protein>
    <recommendedName>
        <fullName evidence="3">ADP ribosyltransferase domain-containing protein</fullName>
    </recommendedName>
</protein>
<evidence type="ECO:0000313" key="1">
    <source>
        <dbReference type="EMBL" id="SDD08372.1"/>
    </source>
</evidence>
<accession>A0A1G6RUQ2</accession>
<evidence type="ECO:0008006" key="3">
    <source>
        <dbReference type="Google" id="ProtNLM"/>
    </source>
</evidence>
<dbReference type="Proteomes" id="UP000183203">
    <property type="component" value="Unassembled WGS sequence"/>
</dbReference>
<dbReference type="OrthoDB" id="3259283at2"/>
<dbReference type="STRING" id="993073.AS029_16695"/>
<dbReference type="SUPFAM" id="SSF56399">
    <property type="entry name" value="ADP-ribosylation"/>
    <property type="match status" value="1"/>
</dbReference>